<evidence type="ECO:0000313" key="2">
    <source>
        <dbReference type="EMBL" id="SIO58760.1"/>
    </source>
</evidence>
<dbReference type="InterPro" id="IPR002347">
    <property type="entry name" value="SDR_fam"/>
</dbReference>
<dbReference type="InterPro" id="IPR036291">
    <property type="entry name" value="NAD(P)-bd_dom_sf"/>
</dbReference>
<accession>A0A1N6KQG1</accession>
<dbReference type="GO" id="GO:0016491">
    <property type="term" value="F:oxidoreductase activity"/>
    <property type="evidence" value="ECO:0007669"/>
    <property type="project" value="UniProtKB-KW"/>
</dbReference>
<dbReference type="PANTHER" id="PTHR43157:SF31">
    <property type="entry name" value="PHOSPHATIDYLINOSITOL-GLYCAN BIOSYNTHESIS CLASS F PROTEIN"/>
    <property type="match status" value="1"/>
</dbReference>
<dbReference type="AlphaFoldDB" id="A0A1N6KQG1"/>
<sequence>MSRIFITGSADGLGQMAARLLIDAGHEVVLHGRNAARAQAALKAAPGAKEALHGDLSSIAQTLALADQVNRFGRFDAVIHNAAVGYREPRRIATVDGLPHVFAVNTLAPYLLTALIDKPQRLVYLSSGLHRQGDATLQDLTWEKRPWQGTQAYSDSKLHDALLAFAVARRWPQVRSTALEPGWVATKMGGAEAPDDLDAAPKTQVWLAVSDEPAAKVSGEYFYHMKPREPHPVVHDASVQERLLDACERLSGVRLPD</sequence>
<dbReference type="EMBL" id="FSRU01000002">
    <property type="protein sequence ID" value="SIO58760.1"/>
    <property type="molecule type" value="Genomic_DNA"/>
</dbReference>
<dbReference type="PANTHER" id="PTHR43157">
    <property type="entry name" value="PHOSPHATIDYLINOSITOL-GLYCAN BIOSYNTHESIS CLASS F PROTEIN-RELATED"/>
    <property type="match status" value="1"/>
</dbReference>
<keyword evidence="1" id="KW-0560">Oxidoreductase</keyword>
<dbReference type="PRINTS" id="PR00081">
    <property type="entry name" value="GDHRDH"/>
</dbReference>
<proteinExistence type="predicted"/>
<name>A0A1N6KQG1_9BURK</name>
<keyword evidence="3" id="KW-1185">Reference proteome</keyword>
<evidence type="ECO:0000313" key="3">
    <source>
        <dbReference type="Proteomes" id="UP000185151"/>
    </source>
</evidence>
<organism evidence="2 3">
    <name type="scientific">Paraburkholderia phenazinium</name>
    <dbReference type="NCBI Taxonomy" id="60549"/>
    <lineage>
        <taxon>Bacteria</taxon>
        <taxon>Pseudomonadati</taxon>
        <taxon>Pseudomonadota</taxon>
        <taxon>Betaproteobacteria</taxon>
        <taxon>Burkholderiales</taxon>
        <taxon>Burkholderiaceae</taxon>
        <taxon>Paraburkholderia</taxon>
    </lineage>
</organism>
<dbReference type="Gene3D" id="3.40.50.720">
    <property type="entry name" value="NAD(P)-binding Rossmann-like Domain"/>
    <property type="match status" value="1"/>
</dbReference>
<dbReference type="Proteomes" id="UP000185151">
    <property type="component" value="Unassembled WGS sequence"/>
</dbReference>
<dbReference type="SUPFAM" id="SSF51735">
    <property type="entry name" value="NAD(P)-binding Rossmann-fold domains"/>
    <property type="match status" value="1"/>
</dbReference>
<protein>
    <submittedName>
        <fullName evidence="2">NAD(P)-dependent dehydrogenase, short-chain alcohol dehydrogenase family</fullName>
    </submittedName>
</protein>
<reference evidence="2 3" key="1">
    <citation type="submission" date="2016-11" db="EMBL/GenBank/DDBJ databases">
        <authorList>
            <person name="Jaros S."/>
            <person name="Januszkiewicz K."/>
            <person name="Wedrychowicz H."/>
        </authorList>
    </citation>
    <scope>NUCLEOTIDE SEQUENCE [LARGE SCALE GENOMIC DNA]</scope>
    <source>
        <strain evidence="2 3">GAS95</strain>
    </source>
</reference>
<dbReference type="OrthoDB" id="5786478at2"/>
<dbReference type="RefSeq" id="WP_074298920.1">
    <property type="nucleotide sequence ID" value="NZ_FSRU01000002.1"/>
</dbReference>
<evidence type="ECO:0000256" key="1">
    <source>
        <dbReference type="ARBA" id="ARBA00023002"/>
    </source>
</evidence>
<dbReference type="Pfam" id="PF00106">
    <property type="entry name" value="adh_short"/>
    <property type="match status" value="1"/>
</dbReference>
<gene>
    <name evidence="2" type="ORF">SAMN05444165_4268</name>
</gene>